<evidence type="ECO:0000256" key="2">
    <source>
        <dbReference type="ARBA" id="ARBA00023163"/>
    </source>
</evidence>
<keyword evidence="2" id="KW-0804">Transcription</keyword>
<evidence type="ECO:0000313" key="5">
    <source>
        <dbReference type="Proteomes" id="UP000095256"/>
    </source>
</evidence>
<evidence type="ECO:0000256" key="1">
    <source>
        <dbReference type="ARBA" id="ARBA00023015"/>
    </source>
</evidence>
<protein>
    <recommendedName>
        <fullName evidence="3">Mga helix-turn-helix domain-containing protein</fullName>
    </recommendedName>
</protein>
<dbReference type="EMBL" id="MIEK01000023">
    <property type="protein sequence ID" value="OEH82405.1"/>
    <property type="molecule type" value="Genomic_DNA"/>
</dbReference>
<dbReference type="InterPro" id="IPR007737">
    <property type="entry name" value="Mga_HTH"/>
</dbReference>
<organism evidence="4 5">
    <name type="scientific">Enterococcus rivorum</name>
    <dbReference type="NCBI Taxonomy" id="762845"/>
    <lineage>
        <taxon>Bacteria</taxon>
        <taxon>Bacillati</taxon>
        <taxon>Bacillota</taxon>
        <taxon>Bacilli</taxon>
        <taxon>Lactobacillales</taxon>
        <taxon>Enterococcaceae</taxon>
        <taxon>Enterococcus</taxon>
    </lineage>
</organism>
<name>A0A1E5KX13_9ENTE</name>
<keyword evidence="5" id="KW-1185">Reference proteome</keyword>
<evidence type="ECO:0000313" key="4">
    <source>
        <dbReference type="EMBL" id="OEH82405.1"/>
    </source>
</evidence>
<dbReference type="AlphaFoldDB" id="A0A1E5KX13"/>
<reference evidence="4 5" key="1">
    <citation type="submission" date="2016-09" db="EMBL/GenBank/DDBJ databases">
        <authorList>
            <person name="Capua I."/>
            <person name="De Benedictis P."/>
            <person name="Joannis T."/>
            <person name="Lombin L.H."/>
            <person name="Cattoli G."/>
        </authorList>
    </citation>
    <scope>NUCLEOTIDE SEQUENCE [LARGE SCALE GENOMIC DNA]</scope>
    <source>
        <strain evidence="4 5">LMG 25899</strain>
    </source>
</reference>
<dbReference type="Proteomes" id="UP000095256">
    <property type="component" value="Unassembled WGS sequence"/>
</dbReference>
<dbReference type="Pfam" id="PF05043">
    <property type="entry name" value="Mga"/>
    <property type="match status" value="1"/>
</dbReference>
<gene>
    <name evidence="4" type="ORF">BCR26_02945</name>
</gene>
<accession>A0A1E5KX13</accession>
<dbReference type="OrthoDB" id="2172547at2"/>
<dbReference type="PANTHER" id="PTHR30185">
    <property type="entry name" value="CRYPTIC BETA-GLUCOSIDE BGL OPERON ANTITERMINATOR"/>
    <property type="match status" value="1"/>
</dbReference>
<comment type="caution">
    <text evidence="4">The sequence shown here is derived from an EMBL/GenBank/DDBJ whole genome shotgun (WGS) entry which is preliminary data.</text>
</comment>
<feature type="domain" description="Mga helix-turn-helix" evidence="3">
    <location>
        <begin position="88"/>
        <end position="167"/>
    </location>
</feature>
<proteinExistence type="predicted"/>
<keyword evidence="1" id="KW-0805">Transcription regulation</keyword>
<dbReference type="PANTHER" id="PTHR30185:SF12">
    <property type="entry name" value="TRANSCRIPTIONAL REGULATOR MANR"/>
    <property type="match status" value="1"/>
</dbReference>
<dbReference type="RefSeq" id="WP_069698681.1">
    <property type="nucleotide sequence ID" value="NZ_JAGGMA010000001.1"/>
</dbReference>
<dbReference type="InterPro" id="IPR050661">
    <property type="entry name" value="BglG_antiterminators"/>
</dbReference>
<sequence>MIEIFLKKQEFSKLEIFKYITFENAITTQDLMTEFNLPRSTTKRYIADINSLLSQHKNTESYQVLQNEEHKYYVTNIDKADKIYFFHKFQELFLQESLTFRVFSTVFIADNINFFDLATELNISSGYLYKILALLNKQLKPYSIHFEKNEQTISIDGSEKNIRVFYTYILYSVHQNLSWPFTKNQETEVKLDILSWKDSKIKKKSLSKRTRLNFFLAIMGKRIKDDCIVHSLPRYVGETIDVFMKFNDAKALVNTRSQILTQNKMTTAEYQLMNLILRMYDGEFDTKVEMKRIGEALNQIDSPIVKFSKDLRKAFFSELPVEKNKKNEDYFLYYAVLHNTYLFCFADSLDAVYETQYSYNMEKTYANSNFRNPIRTLYKKTLENNSVKTPENLVEVGTRFLFTLFNLYKITTLKIFVQHASNSLGEPLIKSELLKLFSSDSIEFVTNTQLADVIISDCVEEINDTSTYFLLIDLFNLKAWRDLADFIKDRLFELSFS</sequence>
<evidence type="ECO:0000259" key="3">
    <source>
        <dbReference type="Pfam" id="PF05043"/>
    </source>
</evidence>